<dbReference type="InterPro" id="IPR006943">
    <property type="entry name" value="DUF641_pln"/>
</dbReference>
<dbReference type="EMBL" id="GCHU01012440">
    <property type="protein sequence ID" value="JAG87441.1"/>
    <property type="molecule type" value="Transcribed_RNA"/>
</dbReference>
<evidence type="ECO:0000259" key="3">
    <source>
        <dbReference type="Pfam" id="PF04859"/>
    </source>
</evidence>
<dbReference type="InterPro" id="IPR056813">
    <property type="entry name" value="GIL1_IRKI_C"/>
</dbReference>
<organism evidence="5">
    <name type="scientific">Wollemia nobilis</name>
    <dbReference type="NCBI Taxonomy" id="56998"/>
    <lineage>
        <taxon>Eukaryota</taxon>
        <taxon>Viridiplantae</taxon>
        <taxon>Streptophyta</taxon>
        <taxon>Embryophyta</taxon>
        <taxon>Tracheophyta</taxon>
        <taxon>Spermatophyta</taxon>
        <taxon>Pinopsida</taxon>
        <taxon>Pinidae</taxon>
        <taxon>Conifers II</taxon>
        <taxon>Araucariales</taxon>
        <taxon>Araucariaceae</taxon>
        <taxon>Wollemia</taxon>
    </lineage>
</organism>
<name>A0A0C9RLC8_9CONI</name>
<dbReference type="AlphaFoldDB" id="A0A0C9RLC8"/>
<feature type="domain" description="GIL1/IRKI C-terminal" evidence="4">
    <location>
        <begin position="437"/>
        <end position="491"/>
    </location>
</feature>
<evidence type="ECO:0000259" key="4">
    <source>
        <dbReference type="Pfam" id="PF24994"/>
    </source>
</evidence>
<dbReference type="GO" id="GO:0009639">
    <property type="term" value="P:response to red or far red light"/>
    <property type="evidence" value="ECO:0007669"/>
    <property type="project" value="InterPro"/>
</dbReference>
<keyword evidence="1" id="KW-0175">Coiled coil</keyword>
<dbReference type="PANTHER" id="PTHR31161">
    <property type="entry name" value="PROTEIN GRAVITROPIC IN THE LIGHT 1"/>
    <property type="match status" value="1"/>
</dbReference>
<dbReference type="Pfam" id="PF04859">
    <property type="entry name" value="DUF641"/>
    <property type="match status" value="1"/>
</dbReference>
<feature type="region of interest" description="Disordered" evidence="2">
    <location>
        <begin position="38"/>
        <end position="100"/>
    </location>
</feature>
<protein>
    <submittedName>
        <fullName evidence="5">TSA: Wollemia nobilis Ref_Wollemi_Transcript_12515_2244 transcribed RNA sequence</fullName>
    </submittedName>
</protein>
<proteinExistence type="predicted"/>
<dbReference type="Pfam" id="PF24994">
    <property type="entry name" value="GIL1_IRKI_C"/>
    <property type="match status" value="1"/>
</dbReference>
<feature type="coiled-coil region" evidence="1">
    <location>
        <begin position="179"/>
        <end position="234"/>
    </location>
</feature>
<evidence type="ECO:0000256" key="2">
    <source>
        <dbReference type="SAM" id="MobiDB-lite"/>
    </source>
</evidence>
<accession>A0A0C9RLC8</accession>
<reference evidence="5" key="1">
    <citation type="submission" date="2015-02" db="EMBL/GenBank/DDBJ databases">
        <title>A transcriptome of Wollemia nobilis - a relic of Gondwana.</title>
        <authorList>
            <person name="Chia J.Y."/>
            <person name="Leong Y.S."/>
            <person name="Abdul Karim S."/>
            <person name="Wan Azmi N."/>
            <person name="Hercus R."/>
            <person name="Croft L."/>
        </authorList>
    </citation>
    <scope>NUCLEOTIDE SEQUENCE</scope>
    <source>
        <strain evidence="5">MaeBrown</strain>
        <tissue evidence="5">Leaf</tissue>
    </source>
</reference>
<dbReference type="GO" id="GO:0009959">
    <property type="term" value="P:negative gravitropism"/>
    <property type="evidence" value="ECO:0007669"/>
    <property type="project" value="InterPro"/>
</dbReference>
<dbReference type="InterPro" id="IPR040225">
    <property type="entry name" value="GIL1-like"/>
</dbReference>
<evidence type="ECO:0000256" key="1">
    <source>
        <dbReference type="SAM" id="Coils"/>
    </source>
</evidence>
<evidence type="ECO:0000313" key="5">
    <source>
        <dbReference type="EMBL" id="JAG87441.1"/>
    </source>
</evidence>
<sequence>MEYSEGGVKSSNITEIVHKFARVCRLRSIGVFSEENNHNHRLTGLEPPTSASEAESEATVTDDCNEIKAQKIHPQPSEDEKPQKPKKAFKPQQQPQAEERTEALETLISKLFANISALKAAYVQLQAAHTPYDPDKIQSADRAVIDELKNLSELKHSYREKEKPLQQNYAQDLHLLAEIQEQQSMLKTYEVMVKKFQAQIQSRDAELERLREDLREANEKRERLEKKLRQKSLTDDSCGGFQNLCDLDSSSFLTPQFFISAVQAAAKAAHDFAKLMINMMKAAEWDLDAAANSIEPGVRYAKRAHKKYAFESYVCQRIFGGFENESFYVTDSIPAVVDPERQKQELMAQFQDIQSRDPFDLLAVSPDCLFGKFCHTKYLHIVHPKMEESFVGNLDQRNHVLNGGHPRTPFYQSFLKLAKAVWLVHRLAFCFNPRVTIFQVRQGTDFSEVYMESIVKNVELADDVVGLRPKVGFTVMPGFHIGKTVIQCQVYLTGMKSIGSPN</sequence>
<feature type="domain" description="DUF641" evidence="3">
    <location>
        <begin position="100"/>
        <end position="227"/>
    </location>
</feature>